<feature type="transmembrane region" description="Helical" evidence="6">
    <location>
        <begin position="48"/>
        <end position="66"/>
    </location>
</feature>
<evidence type="ECO:0000313" key="8">
    <source>
        <dbReference type="Proteomes" id="UP000645828"/>
    </source>
</evidence>
<evidence type="ECO:0000256" key="1">
    <source>
        <dbReference type="ARBA" id="ARBA00004141"/>
    </source>
</evidence>
<evidence type="ECO:0000313" key="7">
    <source>
        <dbReference type="EMBL" id="CAD7670242.1"/>
    </source>
</evidence>
<dbReference type="Proteomes" id="UP000645828">
    <property type="component" value="Unassembled WGS sequence"/>
</dbReference>
<dbReference type="EMBL" id="CAJHUB010000654">
    <property type="protein sequence ID" value="CAD7670242.1"/>
    <property type="molecule type" value="Genomic_DNA"/>
</dbReference>
<evidence type="ECO:0000256" key="5">
    <source>
        <dbReference type="ARBA" id="ARBA00023136"/>
    </source>
</evidence>
<keyword evidence="3 6" id="KW-0812">Transmembrane</keyword>
<feature type="transmembrane region" description="Helical" evidence="6">
    <location>
        <begin position="131"/>
        <end position="155"/>
    </location>
</feature>
<proteinExistence type="inferred from homology"/>
<feature type="transmembrane region" description="Helical" evidence="6">
    <location>
        <begin position="87"/>
        <end position="111"/>
    </location>
</feature>
<sequence length="178" mass="20537">MPRRYTLRMETRALGAVQIMNGLIYCALGFLCFALFISEEDRKQTGHIPVVVTLIYIFWSAPFFISSGSTSVHVQKHPTKYKLISSLVMNILCTCFSIIGMIIFIIACFTYHPDANEYIWTHLAGSMLLQYLLFCTITEVICTCIIIRWIVAALCNPEYSEKRHKPIFKKENKPLYTY</sequence>
<dbReference type="Pfam" id="PF04103">
    <property type="entry name" value="CD20"/>
    <property type="match status" value="1"/>
</dbReference>
<dbReference type="AlphaFoldDB" id="A0A811Y227"/>
<feature type="transmembrane region" description="Helical" evidence="6">
    <location>
        <begin position="12"/>
        <end position="36"/>
    </location>
</feature>
<protein>
    <submittedName>
        <fullName evidence="7">(raccoon dog) hypothetical protein</fullName>
    </submittedName>
</protein>
<comment type="similarity">
    <text evidence="2">Belongs to the MS4A family.</text>
</comment>
<comment type="subcellular location">
    <subcellularLocation>
        <location evidence="1">Membrane</location>
        <topology evidence="1">Multi-pass membrane protein</topology>
    </subcellularLocation>
</comment>
<comment type="caution">
    <text evidence="7">The sequence shown here is derived from an EMBL/GenBank/DDBJ whole genome shotgun (WGS) entry which is preliminary data.</text>
</comment>
<evidence type="ECO:0000256" key="2">
    <source>
        <dbReference type="ARBA" id="ARBA00009565"/>
    </source>
</evidence>
<evidence type="ECO:0000256" key="6">
    <source>
        <dbReference type="SAM" id="Phobius"/>
    </source>
</evidence>
<keyword evidence="4 6" id="KW-1133">Transmembrane helix</keyword>
<dbReference type="PANTHER" id="PTHR23320:SF42">
    <property type="entry name" value="MEMBRANE-SPANNING 4-DOMAINS SUBFAMILY A MEMBER 13"/>
    <property type="match status" value="1"/>
</dbReference>
<gene>
    <name evidence="7" type="ORF">NYPRO_LOCUS3037</name>
</gene>
<organism evidence="7 8">
    <name type="scientific">Nyctereutes procyonoides</name>
    <name type="common">Raccoon dog</name>
    <name type="synonym">Canis procyonoides</name>
    <dbReference type="NCBI Taxonomy" id="34880"/>
    <lineage>
        <taxon>Eukaryota</taxon>
        <taxon>Metazoa</taxon>
        <taxon>Chordata</taxon>
        <taxon>Craniata</taxon>
        <taxon>Vertebrata</taxon>
        <taxon>Euteleostomi</taxon>
        <taxon>Mammalia</taxon>
        <taxon>Eutheria</taxon>
        <taxon>Laurasiatheria</taxon>
        <taxon>Carnivora</taxon>
        <taxon>Caniformia</taxon>
        <taxon>Canidae</taxon>
        <taxon>Nyctereutes</taxon>
    </lineage>
</organism>
<name>A0A811Y227_NYCPR</name>
<reference evidence="7" key="1">
    <citation type="submission" date="2020-12" db="EMBL/GenBank/DDBJ databases">
        <authorList>
            <consortium name="Molecular Ecology Group"/>
        </authorList>
    </citation>
    <scope>NUCLEOTIDE SEQUENCE</scope>
    <source>
        <strain evidence="7">TBG_1078</strain>
    </source>
</reference>
<evidence type="ECO:0000256" key="3">
    <source>
        <dbReference type="ARBA" id="ARBA00022692"/>
    </source>
</evidence>
<dbReference type="PANTHER" id="PTHR23320">
    <property type="entry name" value="MEMBRANE-SPANNING 4-DOMAINS SUBFAMILY A MS4A -RELATED"/>
    <property type="match status" value="1"/>
</dbReference>
<dbReference type="InterPro" id="IPR007237">
    <property type="entry name" value="CD20-like"/>
</dbReference>
<dbReference type="InterPro" id="IPR030417">
    <property type="entry name" value="MS4A"/>
</dbReference>
<keyword evidence="5 6" id="KW-0472">Membrane</keyword>
<accession>A0A811Y227</accession>
<dbReference type="GO" id="GO:0005886">
    <property type="term" value="C:plasma membrane"/>
    <property type="evidence" value="ECO:0007669"/>
    <property type="project" value="TreeGrafter"/>
</dbReference>
<dbReference type="GO" id="GO:0007166">
    <property type="term" value="P:cell surface receptor signaling pathway"/>
    <property type="evidence" value="ECO:0007669"/>
    <property type="project" value="TreeGrafter"/>
</dbReference>
<evidence type="ECO:0000256" key="4">
    <source>
        <dbReference type="ARBA" id="ARBA00022989"/>
    </source>
</evidence>
<keyword evidence="8" id="KW-1185">Reference proteome</keyword>